<dbReference type="Pfam" id="PF01658">
    <property type="entry name" value="Inos-1-P_synth"/>
    <property type="match status" value="1"/>
</dbReference>
<dbReference type="InterPro" id="IPR002587">
    <property type="entry name" value="Myo-inos-1-P_Synthase"/>
</dbReference>
<dbReference type="InterPro" id="IPR052199">
    <property type="entry name" value="MIPS"/>
</dbReference>
<evidence type="ECO:0000256" key="1">
    <source>
        <dbReference type="ARBA" id="ARBA00010813"/>
    </source>
</evidence>
<dbReference type="PIRSF" id="PIRSF015578">
    <property type="entry name" value="Myoinos-ppht_syn"/>
    <property type="match status" value="1"/>
</dbReference>
<comment type="caution">
    <text evidence="3">The sequence shown here is derived from an EMBL/GenBank/DDBJ whole genome shotgun (WGS) entry which is preliminary data.</text>
</comment>
<dbReference type="SUPFAM" id="SSF55347">
    <property type="entry name" value="Glyceraldehyde-3-phosphate dehydrogenase-like, C-terminal domain"/>
    <property type="match status" value="1"/>
</dbReference>
<dbReference type="PANTHER" id="PTHR43125:SF1">
    <property type="entry name" value="INOSITOL-3-PHOSPHATE SYNTHASE"/>
    <property type="match status" value="1"/>
</dbReference>
<feature type="domain" description="Myo-inositol-1-phosphate synthase GAPDH-like" evidence="2">
    <location>
        <begin position="190"/>
        <end position="294"/>
    </location>
</feature>
<evidence type="ECO:0000259" key="2">
    <source>
        <dbReference type="Pfam" id="PF01658"/>
    </source>
</evidence>
<evidence type="ECO:0000313" key="4">
    <source>
        <dbReference type="Proteomes" id="UP000176493"/>
    </source>
</evidence>
<proteinExistence type="inferred from homology"/>
<comment type="similarity">
    <text evidence="1">Belongs to the myo-inositol 1-phosphate synthase family.</text>
</comment>
<dbReference type="InterPro" id="IPR036291">
    <property type="entry name" value="NAD(P)-bd_dom_sf"/>
</dbReference>
<protein>
    <recommendedName>
        <fullName evidence="2">Myo-inositol-1-phosphate synthase GAPDH-like domain-containing protein</fullName>
    </recommendedName>
</protein>
<dbReference type="Proteomes" id="UP000176493">
    <property type="component" value="Unassembled WGS sequence"/>
</dbReference>
<evidence type="ECO:0000313" key="3">
    <source>
        <dbReference type="EMBL" id="OHA22731.1"/>
    </source>
</evidence>
<dbReference type="AlphaFoldDB" id="A0A1G2MI79"/>
<dbReference type="InterPro" id="IPR013021">
    <property type="entry name" value="Myo-inos-1-P_Synthase_GAPDH"/>
</dbReference>
<dbReference type="PANTHER" id="PTHR43125">
    <property type="entry name" value="INOSITOL-3-PHOSPHATE SYNTHASE"/>
    <property type="match status" value="1"/>
</dbReference>
<dbReference type="GO" id="GO:0006021">
    <property type="term" value="P:inositol biosynthetic process"/>
    <property type="evidence" value="ECO:0007669"/>
    <property type="project" value="InterPro"/>
</dbReference>
<name>A0A1G2MI79_9BACT</name>
<dbReference type="SUPFAM" id="SSF51735">
    <property type="entry name" value="NAD(P)-binding Rossmann-fold domains"/>
    <property type="match status" value="1"/>
</dbReference>
<dbReference type="GO" id="GO:0008654">
    <property type="term" value="P:phospholipid biosynthetic process"/>
    <property type="evidence" value="ECO:0007669"/>
    <property type="project" value="InterPro"/>
</dbReference>
<dbReference type="GO" id="GO:0004512">
    <property type="term" value="F:inositol-3-phosphate synthase activity"/>
    <property type="evidence" value="ECO:0007669"/>
    <property type="project" value="InterPro"/>
</dbReference>
<reference evidence="3 4" key="1">
    <citation type="journal article" date="2016" name="Nat. Commun.">
        <title>Thousands of microbial genomes shed light on interconnected biogeochemical processes in an aquifer system.</title>
        <authorList>
            <person name="Anantharaman K."/>
            <person name="Brown C.T."/>
            <person name="Hug L.A."/>
            <person name="Sharon I."/>
            <person name="Castelle C.J."/>
            <person name="Probst A.J."/>
            <person name="Thomas B.C."/>
            <person name="Singh A."/>
            <person name="Wilkins M.J."/>
            <person name="Karaoz U."/>
            <person name="Brodie E.L."/>
            <person name="Williams K.H."/>
            <person name="Hubbard S.S."/>
            <person name="Banfield J.F."/>
        </authorList>
    </citation>
    <scope>NUCLEOTIDE SEQUENCE [LARGE SCALE GENOMIC DNA]</scope>
</reference>
<dbReference type="Gene3D" id="3.40.50.720">
    <property type="entry name" value="NAD(P)-binding Rossmann-like Domain"/>
    <property type="match status" value="1"/>
</dbReference>
<dbReference type="EMBL" id="MHRJ01000021">
    <property type="protein sequence ID" value="OHA22731.1"/>
    <property type="molecule type" value="Genomic_DNA"/>
</dbReference>
<organism evidence="3 4">
    <name type="scientific">Candidatus Taylorbacteria bacterium RIFCSPHIGHO2_02_49_25</name>
    <dbReference type="NCBI Taxonomy" id="1802305"/>
    <lineage>
        <taxon>Bacteria</taxon>
        <taxon>Candidatus Tayloriibacteriota</taxon>
    </lineage>
</organism>
<dbReference type="Gene3D" id="3.30.360.10">
    <property type="entry name" value="Dihydrodipicolinate Reductase, domain 2"/>
    <property type="match status" value="1"/>
</dbReference>
<accession>A0A1G2MI79</accession>
<sequence length="350" mass="38527">MKIKIAIVGVGNCASSFLQGLEYYKHVDETSSPVPGLMHNNFGGYLIRDIEVVAAFDVNGDKIGKDISEAIWTPPTNSRKFADVPYKGVAVNAGFLGDGIAPHMQDYFPLQEAPERIAEVLKSSGAEMLVSFLPVGSQKATHFYAQACLDAGIAFINGIPEFVASDPEWAEKFRQAGIPCAGDDIQSQVGATILHRALVGLVRERGQVIENSYQLDIGGNMDFDNLTDRRRLASKKISKTDPVIFEAGTKDVRVVPADYISFLADNKIAYINIKGRQFGDFPFEIELKMSVEDSPNNAGVMVDAVRAMKLSLDRKLSGYQEWSAYFFKHPLRLLPLGEARRAVEDFIVGR</sequence>
<gene>
    <name evidence="3" type="ORF">A2W52_04395</name>
</gene>